<organism evidence="1 2">
    <name type="scientific">Bauhinia variegata</name>
    <name type="common">Purple orchid tree</name>
    <name type="synonym">Phanera variegata</name>
    <dbReference type="NCBI Taxonomy" id="167791"/>
    <lineage>
        <taxon>Eukaryota</taxon>
        <taxon>Viridiplantae</taxon>
        <taxon>Streptophyta</taxon>
        <taxon>Embryophyta</taxon>
        <taxon>Tracheophyta</taxon>
        <taxon>Spermatophyta</taxon>
        <taxon>Magnoliopsida</taxon>
        <taxon>eudicotyledons</taxon>
        <taxon>Gunneridae</taxon>
        <taxon>Pentapetalae</taxon>
        <taxon>rosids</taxon>
        <taxon>fabids</taxon>
        <taxon>Fabales</taxon>
        <taxon>Fabaceae</taxon>
        <taxon>Cercidoideae</taxon>
        <taxon>Cercideae</taxon>
        <taxon>Bauhiniinae</taxon>
        <taxon>Bauhinia</taxon>
    </lineage>
</organism>
<keyword evidence="2" id="KW-1185">Reference proteome</keyword>
<name>A0ACB9MXV5_BAUVA</name>
<gene>
    <name evidence="1" type="ORF">L6164_020810</name>
</gene>
<comment type="caution">
    <text evidence="1">The sequence shown here is derived from an EMBL/GenBank/DDBJ whole genome shotgun (WGS) entry which is preliminary data.</text>
</comment>
<evidence type="ECO:0000313" key="1">
    <source>
        <dbReference type="EMBL" id="KAI4328457.1"/>
    </source>
</evidence>
<evidence type="ECO:0000313" key="2">
    <source>
        <dbReference type="Proteomes" id="UP000828941"/>
    </source>
</evidence>
<sequence>MEQILRNKSSFLHYLCLRILFWEIRIQVIISFFLFYYQCLCNFVGQKWRAWIRNRNPTSPEPLKHIERGIKLSKEEVIVVMENLGIGVELDGDGIEVYGEQEISDLFEKEPSLAEVKAAFDVFDENKDGFIEAKDLQRVLRCLGLQRNLEECRRMIKVVDENGDGLIDHSDFLKLIERCFFNSCGDS</sequence>
<reference evidence="1 2" key="1">
    <citation type="journal article" date="2022" name="DNA Res.">
        <title>Chromosomal-level genome assembly of the orchid tree Bauhinia variegata (Leguminosae; Cercidoideae) supports the allotetraploid origin hypothesis of Bauhinia.</title>
        <authorList>
            <person name="Zhong Y."/>
            <person name="Chen Y."/>
            <person name="Zheng D."/>
            <person name="Pang J."/>
            <person name="Liu Y."/>
            <person name="Luo S."/>
            <person name="Meng S."/>
            <person name="Qian L."/>
            <person name="Wei D."/>
            <person name="Dai S."/>
            <person name="Zhou R."/>
        </authorList>
    </citation>
    <scope>NUCLEOTIDE SEQUENCE [LARGE SCALE GENOMIC DNA]</scope>
    <source>
        <strain evidence="1">BV-YZ2020</strain>
    </source>
</reference>
<dbReference type="EMBL" id="CM039433">
    <property type="protein sequence ID" value="KAI4328457.1"/>
    <property type="molecule type" value="Genomic_DNA"/>
</dbReference>
<proteinExistence type="predicted"/>
<accession>A0ACB9MXV5</accession>
<dbReference type="Proteomes" id="UP000828941">
    <property type="component" value="Chromosome 8"/>
</dbReference>
<protein>
    <submittedName>
        <fullName evidence="1">Uncharacterized protein</fullName>
    </submittedName>
</protein>